<dbReference type="Proteomes" id="UP000886743">
    <property type="component" value="Unassembled WGS sequence"/>
</dbReference>
<dbReference type="GO" id="GO:0003676">
    <property type="term" value="F:nucleic acid binding"/>
    <property type="evidence" value="ECO:0007669"/>
    <property type="project" value="InterPro"/>
</dbReference>
<evidence type="ECO:0000313" key="3">
    <source>
        <dbReference type="EMBL" id="HIV03147.1"/>
    </source>
</evidence>
<dbReference type="Pfam" id="PF02272">
    <property type="entry name" value="DHHA1"/>
    <property type="match status" value="1"/>
</dbReference>
<evidence type="ECO:0000259" key="2">
    <source>
        <dbReference type="Pfam" id="PF02272"/>
    </source>
</evidence>
<reference evidence="3" key="1">
    <citation type="submission" date="2020-10" db="EMBL/GenBank/DDBJ databases">
        <authorList>
            <person name="Gilroy R."/>
        </authorList>
    </citation>
    <scope>NUCLEOTIDE SEQUENCE</scope>
    <source>
        <strain evidence="3">4920</strain>
    </source>
</reference>
<proteinExistence type="predicted"/>
<evidence type="ECO:0000259" key="1">
    <source>
        <dbReference type="Pfam" id="PF01368"/>
    </source>
</evidence>
<protein>
    <submittedName>
        <fullName evidence="3">Bifunctional oligoribonuclease/PAP phosphatase NrnA</fullName>
    </submittedName>
</protein>
<dbReference type="AlphaFoldDB" id="A0A9D1T0K4"/>
<organism evidence="3 4">
    <name type="scientific">Candidatus Aphodoplasma excrementigallinarum</name>
    <dbReference type="NCBI Taxonomy" id="2840673"/>
    <lineage>
        <taxon>Bacteria</taxon>
        <taxon>Bacillati</taxon>
        <taxon>Bacillota</taxon>
        <taxon>Clostridia</taxon>
        <taxon>Eubacteriales</taxon>
        <taxon>Candidatus Aphodoplasma</taxon>
    </lineage>
</organism>
<dbReference type="Gene3D" id="3.90.1640.10">
    <property type="entry name" value="inorganic pyrophosphatase (n-terminal core)"/>
    <property type="match status" value="1"/>
</dbReference>
<feature type="domain" description="DDH" evidence="1">
    <location>
        <begin position="18"/>
        <end position="155"/>
    </location>
</feature>
<reference evidence="3" key="2">
    <citation type="journal article" date="2021" name="PeerJ">
        <title>Extensive microbial diversity within the chicken gut microbiome revealed by metagenomics and culture.</title>
        <authorList>
            <person name="Gilroy R."/>
            <person name="Ravi A."/>
            <person name="Getino M."/>
            <person name="Pursley I."/>
            <person name="Horton D.L."/>
            <person name="Alikhan N.F."/>
            <person name="Baker D."/>
            <person name="Gharbi K."/>
            <person name="Hall N."/>
            <person name="Watson M."/>
            <person name="Adriaenssens E.M."/>
            <person name="Foster-Nyarko E."/>
            <person name="Jarju S."/>
            <person name="Secka A."/>
            <person name="Antonio M."/>
            <person name="Oren A."/>
            <person name="Chaudhuri R.R."/>
            <person name="La Ragione R."/>
            <person name="Hildebrand F."/>
            <person name="Pallen M.J."/>
        </authorList>
    </citation>
    <scope>NUCLEOTIDE SEQUENCE</scope>
    <source>
        <strain evidence="3">4920</strain>
    </source>
</reference>
<dbReference type="InterPro" id="IPR038763">
    <property type="entry name" value="DHH_sf"/>
</dbReference>
<dbReference type="Pfam" id="PF01368">
    <property type="entry name" value="DHH"/>
    <property type="match status" value="1"/>
</dbReference>
<comment type="caution">
    <text evidence="3">The sequence shown here is derived from an EMBL/GenBank/DDBJ whole genome shotgun (WGS) entry which is preliminary data.</text>
</comment>
<accession>A0A9D1T0K4</accession>
<feature type="domain" description="DHHA1" evidence="2">
    <location>
        <begin position="231"/>
        <end position="299"/>
    </location>
</feature>
<name>A0A9D1T0K4_9FIRM</name>
<dbReference type="Gene3D" id="3.10.310.30">
    <property type="match status" value="1"/>
</dbReference>
<dbReference type="InterPro" id="IPR003156">
    <property type="entry name" value="DHHA1_dom"/>
</dbReference>
<gene>
    <name evidence="3" type="ORF">IAC74_06190</name>
</gene>
<dbReference type="PANTHER" id="PTHR47618">
    <property type="entry name" value="BIFUNCTIONAL OLIGORIBONUCLEASE AND PAP PHOSPHATASE NRNA"/>
    <property type="match status" value="1"/>
</dbReference>
<dbReference type="SUPFAM" id="SSF64182">
    <property type="entry name" value="DHH phosphoesterases"/>
    <property type="match status" value="1"/>
</dbReference>
<dbReference type="PANTHER" id="PTHR47618:SF1">
    <property type="entry name" value="BIFUNCTIONAL OLIGORIBONUCLEASE AND PAP PHOSPHATASE NRNA"/>
    <property type="match status" value="1"/>
</dbReference>
<dbReference type="InterPro" id="IPR001667">
    <property type="entry name" value="DDH_dom"/>
</dbReference>
<evidence type="ECO:0000313" key="4">
    <source>
        <dbReference type="Proteomes" id="UP000886743"/>
    </source>
</evidence>
<dbReference type="InterPro" id="IPR051319">
    <property type="entry name" value="Oligoribo/pAp-PDE_c-di-AMP_PDE"/>
</dbReference>
<sequence length="321" mass="34737">MENTRETIIDLFRTKHTFAILPHINPDADAIGSCYAVKHVLEAMGKRAAVFVEETLPSYLSFLEGECTVFTQAEPFDVCLCIDCGDLGRTGTRSALLDTAQISVNIDHHYANTCFAQVNLVDAGASSSGEICYGLLLQMGAEITPVIAACLYSAICADTGGFRYSNTSAATMRAAAGLLEYGVDIARINKVLFDTESYPVFQLKGEIIRRVELHCGGLVGLVWVDGELLRRYGVDSKEVDNLVDLPRRIAGVEIAVSLKESDKGIKVSLRSNEWADVSKIAERLGGGGHVRAAGILMEMDMAAAKLLLLQEIKKAVGEQTE</sequence>
<dbReference type="EMBL" id="DVOF01000180">
    <property type="protein sequence ID" value="HIV03147.1"/>
    <property type="molecule type" value="Genomic_DNA"/>
</dbReference>